<dbReference type="GO" id="GO:0016554">
    <property type="term" value="P:cytidine to uridine editing"/>
    <property type="evidence" value="ECO:0007669"/>
    <property type="project" value="InterPro"/>
</dbReference>
<reference evidence="4 5" key="1">
    <citation type="submission" date="2020-06" db="EMBL/GenBank/DDBJ databases">
        <title>Transcriptomic and genomic resources for Thalictrum thalictroides and T. hernandezii: Facilitating candidate gene discovery in an emerging model plant lineage.</title>
        <authorList>
            <person name="Arias T."/>
            <person name="Riano-Pachon D.M."/>
            <person name="Di Stilio V.S."/>
        </authorList>
    </citation>
    <scope>NUCLEOTIDE SEQUENCE [LARGE SCALE GENOMIC DNA]</scope>
    <source>
        <strain evidence="5">cv. WT478/WT964</strain>
        <tissue evidence="4">Leaves</tissue>
    </source>
</reference>
<feature type="region of interest" description="Disordered" evidence="2">
    <location>
        <begin position="144"/>
        <end position="163"/>
    </location>
</feature>
<accession>A0A7J6X4N9</accession>
<gene>
    <name evidence="4" type="ORF">FRX31_006618</name>
</gene>
<keyword evidence="5" id="KW-1185">Reference proteome</keyword>
<feature type="domain" description="MORF/ORRM1/DAG-like MORF" evidence="3">
    <location>
        <begin position="18"/>
        <end position="100"/>
    </location>
</feature>
<dbReference type="InterPro" id="IPR054059">
    <property type="entry name" value="MORF/ORRM1/DAG-like_MORF"/>
</dbReference>
<dbReference type="InterPro" id="IPR037045">
    <property type="entry name" value="S8pro/Inhibitor_I9_sf"/>
</dbReference>
<feature type="compositionally biased region" description="Acidic residues" evidence="2">
    <location>
        <begin position="145"/>
        <end position="163"/>
    </location>
</feature>
<proteinExistence type="predicted"/>
<dbReference type="PANTHER" id="PTHR31346:SF7">
    <property type="entry name" value="MULTIPLE ORGANELLAR RNA EDITING FACTOR 2, CHLOROPLASTIC-RELATED"/>
    <property type="match status" value="1"/>
</dbReference>
<dbReference type="EMBL" id="JABWDY010006249">
    <property type="protein sequence ID" value="KAF5203795.1"/>
    <property type="molecule type" value="Genomic_DNA"/>
</dbReference>
<dbReference type="GO" id="GO:0005739">
    <property type="term" value="C:mitochondrion"/>
    <property type="evidence" value="ECO:0007669"/>
    <property type="project" value="TreeGrafter"/>
</dbReference>
<dbReference type="AlphaFoldDB" id="A0A7J6X4N9"/>
<name>A0A7J6X4N9_THATH</name>
<evidence type="ECO:0000259" key="3">
    <source>
        <dbReference type="Pfam" id="PF21864"/>
    </source>
</evidence>
<sequence>MFNYQQSTACKNGENSGHWLINIKEPVHGPDKVIYCCIQTLAKVFGSEKEARERIYALWCIEPFGFGAEMDVEASKKLREQPNVLQVLPDCAFDVKDKDKLGVLIVRSRHDSTHDLTHDSTHDLIHDSTVMIDYIDDLSYYKSLDDEEIDDDEESEDEDEESE</sequence>
<protein>
    <submittedName>
        <fullName evidence="4">Multiple organellar rna editing factor 5 protein</fullName>
    </submittedName>
</protein>
<evidence type="ECO:0000256" key="1">
    <source>
        <dbReference type="ARBA" id="ARBA00022946"/>
    </source>
</evidence>
<evidence type="ECO:0000313" key="5">
    <source>
        <dbReference type="Proteomes" id="UP000554482"/>
    </source>
</evidence>
<evidence type="ECO:0000313" key="4">
    <source>
        <dbReference type="EMBL" id="KAF5203795.1"/>
    </source>
</evidence>
<dbReference type="Pfam" id="PF21864">
    <property type="entry name" value="MORF_dom"/>
    <property type="match status" value="1"/>
</dbReference>
<keyword evidence="1" id="KW-0809">Transit peptide</keyword>
<evidence type="ECO:0000256" key="2">
    <source>
        <dbReference type="SAM" id="MobiDB-lite"/>
    </source>
</evidence>
<organism evidence="4 5">
    <name type="scientific">Thalictrum thalictroides</name>
    <name type="common">Rue-anemone</name>
    <name type="synonym">Anemone thalictroides</name>
    <dbReference type="NCBI Taxonomy" id="46969"/>
    <lineage>
        <taxon>Eukaryota</taxon>
        <taxon>Viridiplantae</taxon>
        <taxon>Streptophyta</taxon>
        <taxon>Embryophyta</taxon>
        <taxon>Tracheophyta</taxon>
        <taxon>Spermatophyta</taxon>
        <taxon>Magnoliopsida</taxon>
        <taxon>Ranunculales</taxon>
        <taxon>Ranunculaceae</taxon>
        <taxon>Thalictroideae</taxon>
        <taxon>Thalictrum</taxon>
    </lineage>
</organism>
<dbReference type="PANTHER" id="PTHR31346">
    <property type="entry name" value="MULTIPLE ORGANELLAR RNA EDITING FACTOR 2, CHLOROPLASTIC-RELATED-RELATED"/>
    <property type="match status" value="1"/>
</dbReference>
<dbReference type="InterPro" id="IPR039206">
    <property type="entry name" value="MORF/ORRM1/DAG-like"/>
</dbReference>
<dbReference type="Gene3D" id="3.30.70.80">
    <property type="entry name" value="Peptidase S8 propeptide/proteinase inhibitor I9"/>
    <property type="match status" value="1"/>
</dbReference>
<comment type="caution">
    <text evidence="4">The sequence shown here is derived from an EMBL/GenBank/DDBJ whole genome shotgun (WGS) entry which is preliminary data.</text>
</comment>
<dbReference type="Proteomes" id="UP000554482">
    <property type="component" value="Unassembled WGS sequence"/>
</dbReference>
<dbReference type="OrthoDB" id="1913091at2759"/>
<dbReference type="GO" id="GO:0080156">
    <property type="term" value="P:mitochondrial mRNA modification"/>
    <property type="evidence" value="ECO:0007669"/>
    <property type="project" value="TreeGrafter"/>
</dbReference>